<reference evidence="3 4" key="1">
    <citation type="submission" date="2017-02" db="EMBL/GenBank/DDBJ databases">
        <title>The new phylogeny of genus Mycobacterium.</title>
        <authorList>
            <person name="Tortoli E."/>
            <person name="Trovato A."/>
            <person name="Cirillo D.M."/>
        </authorList>
    </citation>
    <scope>NUCLEOTIDE SEQUENCE [LARGE SCALE GENOMIC DNA]</scope>
    <source>
        <strain evidence="3 4">DSM 45230</strain>
    </source>
</reference>
<name>A0ABX3R5X2_9MYCO</name>
<keyword evidence="4" id="KW-1185">Reference proteome</keyword>
<gene>
    <name evidence="3" type="ORF">BST11_17970</name>
</gene>
<protein>
    <recommendedName>
        <fullName evidence="2">CDGP domain-containing protein</fullName>
    </recommendedName>
</protein>
<sequence>MLSRAAFIAASATSLLSVGVTPAIIHAATANAEPPNCQISPWGFLGSQRREICDGPIQPDGSWMRHRVIGIPAHYENPSSSCFGGDGYSNCTFYPGGWVSDQIADDETYPVNPGTVLPDEPGHLG</sequence>
<dbReference type="RefSeq" id="WP_420866140.1">
    <property type="nucleotide sequence ID" value="NZ_JACKVH010000017.1"/>
</dbReference>
<dbReference type="Proteomes" id="UP000192319">
    <property type="component" value="Unassembled WGS sequence"/>
</dbReference>
<evidence type="ECO:0000313" key="3">
    <source>
        <dbReference type="EMBL" id="OQZ89348.1"/>
    </source>
</evidence>
<evidence type="ECO:0000256" key="1">
    <source>
        <dbReference type="SAM" id="SignalP"/>
    </source>
</evidence>
<evidence type="ECO:0000313" key="4">
    <source>
        <dbReference type="Proteomes" id="UP000192319"/>
    </source>
</evidence>
<feature type="domain" description="CDGP" evidence="2">
    <location>
        <begin position="36"/>
        <end position="124"/>
    </location>
</feature>
<keyword evidence="1" id="KW-0732">Signal</keyword>
<accession>A0ABX3R5X2</accession>
<feature type="signal peptide" evidence="1">
    <location>
        <begin position="1"/>
        <end position="32"/>
    </location>
</feature>
<organism evidence="3 4">
    <name type="scientific">Mycobacterium alsense</name>
    <dbReference type="NCBI Taxonomy" id="324058"/>
    <lineage>
        <taxon>Bacteria</taxon>
        <taxon>Bacillati</taxon>
        <taxon>Actinomycetota</taxon>
        <taxon>Actinomycetes</taxon>
        <taxon>Mycobacteriales</taxon>
        <taxon>Mycobacteriaceae</taxon>
        <taxon>Mycobacterium</taxon>
    </lineage>
</organism>
<evidence type="ECO:0000259" key="2">
    <source>
        <dbReference type="Pfam" id="PF24238"/>
    </source>
</evidence>
<proteinExistence type="predicted"/>
<dbReference type="Pfam" id="PF24238">
    <property type="entry name" value="CDGP"/>
    <property type="match status" value="1"/>
</dbReference>
<comment type="caution">
    <text evidence="3">The sequence shown here is derived from an EMBL/GenBank/DDBJ whole genome shotgun (WGS) entry which is preliminary data.</text>
</comment>
<dbReference type="InterPro" id="IPR056271">
    <property type="entry name" value="CDGP_dom"/>
</dbReference>
<feature type="chain" id="PRO_5046443752" description="CDGP domain-containing protein" evidence="1">
    <location>
        <begin position="33"/>
        <end position="125"/>
    </location>
</feature>
<dbReference type="EMBL" id="MVHD01000034">
    <property type="protein sequence ID" value="OQZ89348.1"/>
    <property type="molecule type" value="Genomic_DNA"/>
</dbReference>